<protein>
    <recommendedName>
        <fullName evidence="15">ATP-dependent zinc metalloprotease FtsH</fullName>
        <ecNumber evidence="15">3.4.24.-</ecNumber>
    </recommendedName>
</protein>
<evidence type="ECO:0000256" key="3">
    <source>
        <dbReference type="ARBA" id="ARBA00010550"/>
    </source>
</evidence>
<feature type="binding site" evidence="15">
    <location>
        <position position="438"/>
    </location>
    <ligand>
        <name>Zn(2+)</name>
        <dbReference type="ChEBI" id="CHEBI:29105"/>
        <note>catalytic</note>
    </ligand>
</feature>
<dbReference type="InterPro" id="IPR037219">
    <property type="entry name" value="Peptidase_M41-like"/>
</dbReference>
<evidence type="ECO:0000256" key="9">
    <source>
        <dbReference type="ARBA" id="ARBA00022833"/>
    </source>
</evidence>
<keyword evidence="5 15" id="KW-0812">Transmembrane</keyword>
<dbReference type="GO" id="GO:0005524">
    <property type="term" value="F:ATP binding"/>
    <property type="evidence" value="ECO:0007669"/>
    <property type="project" value="UniProtKB-UniRule"/>
</dbReference>
<name>A0A4D6WT29_9FLOR</name>
<dbReference type="Gene3D" id="3.30.720.210">
    <property type="match status" value="1"/>
</dbReference>
<dbReference type="SMART" id="SM00382">
    <property type="entry name" value="AAA"/>
    <property type="match status" value="1"/>
</dbReference>
<evidence type="ECO:0000256" key="12">
    <source>
        <dbReference type="ARBA" id="ARBA00023049"/>
    </source>
</evidence>
<comment type="similarity">
    <text evidence="2 15">In the C-terminal section; belongs to the peptidase M41 family.</text>
</comment>
<evidence type="ECO:0000256" key="4">
    <source>
        <dbReference type="ARBA" id="ARBA00022670"/>
    </source>
</evidence>
<dbReference type="InterPro" id="IPR003959">
    <property type="entry name" value="ATPase_AAA_core"/>
</dbReference>
<dbReference type="AlphaFoldDB" id="A0A4D6WT29"/>
<feature type="domain" description="AAA+ ATPase" evidence="17">
    <location>
        <begin position="205"/>
        <end position="344"/>
    </location>
</feature>
<feature type="binding site" evidence="15">
    <location>
        <position position="512"/>
    </location>
    <ligand>
        <name>Zn(2+)</name>
        <dbReference type="ChEBI" id="CHEBI:29105"/>
        <note>catalytic</note>
    </ligand>
</feature>
<keyword evidence="8 15" id="KW-0378">Hydrolase</keyword>
<dbReference type="FunFam" id="1.20.58.760:FF:000001">
    <property type="entry name" value="ATP-dependent zinc metalloprotease FtsH"/>
    <property type="match status" value="1"/>
</dbReference>
<gene>
    <name evidence="15 18" type="primary">ftsH</name>
</gene>
<comment type="subunit">
    <text evidence="15">Homohexamer.</text>
</comment>
<organism evidence="18">
    <name type="scientific">Bornetia secundiflora</name>
    <dbReference type="NCBI Taxonomy" id="2575637"/>
    <lineage>
        <taxon>Eukaryota</taxon>
        <taxon>Rhodophyta</taxon>
        <taxon>Florideophyceae</taxon>
        <taxon>Rhodymeniophycidae</taxon>
        <taxon>Ceramiales</taxon>
        <taxon>Wrangeliaceae</taxon>
        <taxon>Bornetia</taxon>
    </lineage>
</organism>
<dbReference type="Pfam" id="PF01434">
    <property type="entry name" value="Peptidase_M41"/>
    <property type="match status" value="1"/>
</dbReference>
<dbReference type="Pfam" id="PF00004">
    <property type="entry name" value="AAA"/>
    <property type="match status" value="1"/>
</dbReference>
<dbReference type="Gene3D" id="1.20.58.760">
    <property type="entry name" value="Peptidase M41"/>
    <property type="match status" value="1"/>
</dbReference>
<feature type="binding site" evidence="15">
    <location>
        <position position="434"/>
    </location>
    <ligand>
        <name>Zn(2+)</name>
        <dbReference type="ChEBI" id="CHEBI:29105"/>
        <note>catalytic</note>
    </ligand>
</feature>
<dbReference type="Pfam" id="PF17862">
    <property type="entry name" value="AAA_lid_3"/>
    <property type="match status" value="1"/>
</dbReference>
<dbReference type="InterPro" id="IPR027417">
    <property type="entry name" value="P-loop_NTPase"/>
</dbReference>
<dbReference type="PROSITE" id="PS00674">
    <property type="entry name" value="AAA"/>
    <property type="match status" value="1"/>
</dbReference>
<dbReference type="InterPro" id="IPR041569">
    <property type="entry name" value="AAA_lid_3"/>
</dbReference>
<dbReference type="FunFam" id="3.40.50.300:FF:000001">
    <property type="entry name" value="ATP-dependent zinc metalloprotease FtsH"/>
    <property type="match status" value="1"/>
</dbReference>
<feature type="active site" evidence="15">
    <location>
        <position position="435"/>
    </location>
</feature>
<sequence>MKLSWKNLLLWSLPIIVILFFIWQGFFAPTINENDNNISNSRMTYGRFLEYVDMGWVKKVDLYDNSHTAIVEAIGPELGNRIQKIRVELPATAPELITKLKKENIDLDAHPNKNSIAFWNLIGNIIFPLMLITGLAILFRRSNNNNGGPGQAMSFGKSKALFQMEAKTGIIFDDVAGIDEAKEEFEEVVTFLKQPEYFTNVGAKIPKGVLLIGPPGTGKTLLAKAIAGEANVPFFSISGSEFVEMFVGVGASRVRDLFKKAKDNAPCIIFIDEIDAVGRQRGTGIGGGNDEREQTLNQLLTEMDGFEGNTGIIVIAATNRSDILDAALLRPGRFDRQVSVNIPDFKGRLAILNVHSTHKKIDKNVSLSIIARRTPGFSGADLANLLNEAAILTARKRKSYITLNEIDEAIDRIIAGMEGTPLIDSKSKRLIAYHEIGHAIVGTLLKHHDNVQKVTLIPRGQARGLTWFIPNEDQSLISRSQIKARIMGALGGRAAEEIIFGNTEITTGAGNDLQQVTSMARQMVTRFGMSQIGPLSLENEDSNPFLGRNMGMSSDYSDEIAIKIDRQIQAIIAECHSKTLAIIRNNRVIIDRLVDILIEKETIDGEELRSIISTYTQIPSKA</sequence>
<comment type="similarity">
    <text evidence="3">In the N-terminal section; belongs to the AAA ATPase family.</text>
</comment>
<keyword evidence="18" id="KW-0132">Cell division</keyword>
<keyword evidence="9 15" id="KW-0862">Zinc</keyword>
<dbReference type="GO" id="GO:0006508">
    <property type="term" value="P:proteolysis"/>
    <property type="evidence" value="ECO:0007669"/>
    <property type="project" value="UniProtKB-KW"/>
</dbReference>
<keyword evidence="10 15" id="KW-0067">ATP-binding</keyword>
<dbReference type="InterPro" id="IPR000642">
    <property type="entry name" value="Peptidase_M41"/>
</dbReference>
<keyword evidence="18" id="KW-0131">Cell cycle</keyword>
<keyword evidence="6 15" id="KW-0479">Metal-binding</keyword>
<evidence type="ECO:0000313" key="18">
    <source>
        <dbReference type="EMBL" id="QCI04725.1"/>
    </source>
</evidence>
<dbReference type="EMBL" id="MK814615">
    <property type="protein sequence ID" value="QCI04725.1"/>
    <property type="molecule type" value="Genomic_DNA"/>
</dbReference>
<dbReference type="CDD" id="cd19501">
    <property type="entry name" value="RecA-like_FtsH"/>
    <property type="match status" value="1"/>
</dbReference>
<dbReference type="InterPro" id="IPR003960">
    <property type="entry name" value="ATPase_AAA_CS"/>
</dbReference>
<evidence type="ECO:0000256" key="16">
    <source>
        <dbReference type="RuleBase" id="RU003651"/>
    </source>
</evidence>
<evidence type="ECO:0000256" key="2">
    <source>
        <dbReference type="ARBA" id="ARBA00010044"/>
    </source>
</evidence>
<proteinExistence type="inferred from homology"/>
<keyword evidence="15" id="KW-1003">Cell membrane</keyword>
<keyword evidence="18" id="KW-0934">Plastid</keyword>
<evidence type="ECO:0000256" key="1">
    <source>
        <dbReference type="ARBA" id="ARBA00004370"/>
    </source>
</evidence>
<evidence type="ECO:0000256" key="6">
    <source>
        <dbReference type="ARBA" id="ARBA00022723"/>
    </source>
</evidence>
<dbReference type="PANTHER" id="PTHR23076:SF139">
    <property type="entry name" value="ATP-DEPENDENT ZINC METALLOPROTEASE FTSH 2, CHLOROPLASTIC"/>
    <property type="match status" value="1"/>
</dbReference>
<dbReference type="GO" id="GO:0051301">
    <property type="term" value="P:cell division"/>
    <property type="evidence" value="ECO:0007669"/>
    <property type="project" value="UniProtKB-KW"/>
</dbReference>
<dbReference type="NCBIfam" id="TIGR01241">
    <property type="entry name" value="FtsH_fam"/>
    <property type="match status" value="1"/>
</dbReference>
<keyword evidence="4 15" id="KW-0645">Protease</keyword>
<feature type="transmembrane region" description="Helical" evidence="15">
    <location>
        <begin position="116"/>
        <end position="139"/>
    </location>
</feature>
<dbReference type="Pfam" id="PF06480">
    <property type="entry name" value="FtsH_ext"/>
    <property type="match status" value="1"/>
</dbReference>
<keyword evidence="14 15" id="KW-0472">Membrane</keyword>
<dbReference type="GO" id="GO:0004176">
    <property type="term" value="F:ATP-dependent peptidase activity"/>
    <property type="evidence" value="ECO:0007669"/>
    <property type="project" value="InterPro"/>
</dbReference>
<evidence type="ECO:0000256" key="7">
    <source>
        <dbReference type="ARBA" id="ARBA00022741"/>
    </source>
</evidence>
<dbReference type="SUPFAM" id="SSF140990">
    <property type="entry name" value="FtsH protease domain-like"/>
    <property type="match status" value="1"/>
</dbReference>
<evidence type="ECO:0000256" key="10">
    <source>
        <dbReference type="ARBA" id="ARBA00022840"/>
    </source>
</evidence>
<comment type="cofactor">
    <cofactor evidence="15">
        <name>Zn(2+)</name>
        <dbReference type="ChEBI" id="CHEBI:29105"/>
    </cofactor>
    <text evidence="15">Binds 1 zinc ion per subunit.</text>
</comment>
<evidence type="ECO:0000256" key="5">
    <source>
        <dbReference type="ARBA" id="ARBA00022692"/>
    </source>
</evidence>
<dbReference type="GO" id="GO:0009535">
    <property type="term" value="C:chloroplast thylakoid membrane"/>
    <property type="evidence" value="ECO:0007669"/>
    <property type="project" value="TreeGrafter"/>
</dbReference>
<dbReference type="SUPFAM" id="SSF52540">
    <property type="entry name" value="P-loop containing nucleoside triphosphate hydrolases"/>
    <property type="match status" value="1"/>
</dbReference>
<dbReference type="InterPro" id="IPR005936">
    <property type="entry name" value="FtsH"/>
</dbReference>
<keyword evidence="12 15" id="KW-0482">Metalloprotease</keyword>
<dbReference type="GO" id="GO:0004222">
    <property type="term" value="F:metalloendopeptidase activity"/>
    <property type="evidence" value="ECO:0007669"/>
    <property type="project" value="InterPro"/>
</dbReference>
<comment type="similarity">
    <text evidence="16">Belongs to the AAA ATPase family.</text>
</comment>
<comment type="subcellular location">
    <subcellularLocation>
        <location evidence="15">Cell membrane</location>
        <topology evidence="15">Multi-pass membrane protein</topology>
        <orientation evidence="15">Cytoplasmic side</orientation>
    </subcellularLocation>
    <subcellularLocation>
        <location evidence="1">Membrane</location>
    </subcellularLocation>
</comment>
<evidence type="ECO:0000256" key="14">
    <source>
        <dbReference type="ARBA" id="ARBA00023136"/>
    </source>
</evidence>
<dbReference type="HAMAP" id="MF_01458">
    <property type="entry name" value="FtsH"/>
    <property type="match status" value="1"/>
</dbReference>
<evidence type="ECO:0000256" key="15">
    <source>
        <dbReference type="HAMAP-Rule" id="MF_01458"/>
    </source>
</evidence>
<dbReference type="GO" id="GO:0008270">
    <property type="term" value="F:zinc ion binding"/>
    <property type="evidence" value="ECO:0007669"/>
    <property type="project" value="UniProtKB-UniRule"/>
</dbReference>
<reference evidence="18" key="2">
    <citation type="submission" date="2019-04" db="EMBL/GenBank/DDBJ databases">
        <authorList>
            <person name="Pasella M."/>
        </authorList>
    </citation>
    <scope>NUCLEOTIDE SEQUENCE</scope>
    <source>
        <strain evidence="18">PD2926</strain>
    </source>
</reference>
<dbReference type="InterPro" id="IPR011546">
    <property type="entry name" value="Pept_M41_FtsH_extracell"/>
</dbReference>
<evidence type="ECO:0000256" key="11">
    <source>
        <dbReference type="ARBA" id="ARBA00022989"/>
    </source>
</evidence>
<dbReference type="Gene3D" id="1.10.8.60">
    <property type="match status" value="1"/>
</dbReference>
<dbReference type="EC" id="3.4.24.-" evidence="15"/>
<keyword evidence="11 15" id="KW-1133">Transmembrane helix</keyword>
<reference evidence="18" key="1">
    <citation type="journal article" date="2019" name="Mol. Phylogenet. Evol.">
        <title>Morphological evolution and classification of the red algal order Ceramiales inferred using plastid phylogenomics.</title>
        <authorList>
            <person name="Diaz-Tapia P."/>
            <person name="Pasella M.M."/>
            <person name="Verbruggen H."/>
            <person name="Maggs C.A."/>
        </authorList>
    </citation>
    <scope>NUCLEOTIDE SEQUENCE</scope>
    <source>
        <strain evidence="18">PD2926</strain>
    </source>
</reference>
<dbReference type="GO" id="GO:0005886">
    <property type="term" value="C:plasma membrane"/>
    <property type="evidence" value="ECO:0007669"/>
    <property type="project" value="UniProtKB-SubCell"/>
</dbReference>
<dbReference type="GO" id="GO:0010304">
    <property type="term" value="P:PSII associated light-harvesting complex II catabolic process"/>
    <property type="evidence" value="ECO:0007669"/>
    <property type="project" value="UniProtKB-ARBA"/>
</dbReference>
<geneLocation type="plastid" evidence="18"/>
<keyword evidence="7 15" id="KW-0547">Nucleotide-binding</keyword>
<comment type="function">
    <text evidence="15">Acts as a processive, ATP-dependent zinc metallopeptidase for both cytoplasmic and membrane proteins. Plays a role in the quality control of integral membrane proteins.</text>
</comment>
<evidence type="ECO:0000259" key="17">
    <source>
        <dbReference type="SMART" id="SM00382"/>
    </source>
</evidence>
<keyword evidence="13" id="KW-0793">Thylakoid</keyword>
<dbReference type="InterPro" id="IPR003593">
    <property type="entry name" value="AAA+_ATPase"/>
</dbReference>
<dbReference type="FunFam" id="1.10.8.60:FF:000001">
    <property type="entry name" value="ATP-dependent zinc metalloprotease FtsH"/>
    <property type="match status" value="1"/>
</dbReference>
<dbReference type="PANTHER" id="PTHR23076">
    <property type="entry name" value="METALLOPROTEASE M41 FTSH"/>
    <property type="match status" value="1"/>
</dbReference>
<accession>A0A4D6WT29</accession>
<feature type="binding site" evidence="15">
    <location>
        <begin position="213"/>
        <end position="220"/>
    </location>
    <ligand>
        <name>ATP</name>
        <dbReference type="ChEBI" id="CHEBI:30616"/>
    </ligand>
</feature>
<evidence type="ECO:0000256" key="13">
    <source>
        <dbReference type="ARBA" id="ARBA00023078"/>
    </source>
</evidence>
<dbReference type="GO" id="GO:0016887">
    <property type="term" value="F:ATP hydrolysis activity"/>
    <property type="evidence" value="ECO:0007669"/>
    <property type="project" value="UniProtKB-UniRule"/>
</dbReference>
<feature type="transmembrane region" description="Helical" evidence="15">
    <location>
        <begin position="7"/>
        <end position="26"/>
    </location>
</feature>
<dbReference type="Gene3D" id="3.40.50.300">
    <property type="entry name" value="P-loop containing nucleotide triphosphate hydrolases"/>
    <property type="match status" value="1"/>
</dbReference>
<evidence type="ECO:0000256" key="8">
    <source>
        <dbReference type="ARBA" id="ARBA00022801"/>
    </source>
</evidence>
<comment type="similarity">
    <text evidence="15">In the central section; belongs to the AAA ATPase family.</text>
</comment>